<reference evidence="2 4" key="2">
    <citation type="journal article" date="2013" name="Nature">
        <title>Insights into bilaterian evolution from three spiralian genomes.</title>
        <authorList>
            <person name="Simakov O."/>
            <person name="Marletaz F."/>
            <person name="Cho S.J."/>
            <person name="Edsinger-Gonzales E."/>
            <person name="Havlak P."/>
            <person name="Hellsten U."/>
            <person name="Kuo D.H."/>
            <person name="Larsson T."/>
            <person name="Lv J."/>
            <person name="Arendt D."/>
            <person name="Savage R."/>
            <person name="Osoegawa K."/>
            <person name="de Jong P."/>
            <person name="Grimwood J."/>
            <person name="Chapman J.A."/>
            <person name="Shapiro H."/>
            <person name="Aerts A."/>
            <person name="Otillar R.P."/>
            <person name="Terry A.Y."/>
            <person name="Boore J.L."/>
            <person name="Grigoriev I.V."/>
            <person name="Lindberg D.R."/>
            <person name="Seaver E.C."/>
            <person name="Weisblat D.A."/>
            <person name="Putnam N.H."/>
            <person name="Rokhsar D.S."/>
        </authorList>
    </citation>
    <scope>NUCLEOTIDE SEQUENCE</scope>
    <source>
        <strain evidence="2 4">I ESC-2004</strain>
    </source>
</reference>
<dbReference type="AlphaFoldDB" id="R7U3F9"/>
<evidence type="ECO:0000313" key="2">
    <source>
        <dbReference type="EMBL" id="ELT97710.1"/>
    </source>
</evidence>
<protein>
    <recommendedName>
        <fullName evidence="1">DAAF9 pita-bread-like domain-containing protein</fullName>
    </recommendedName>
</protein>
<dbReference type="Pfam" id="PF25203">
    <property type="entry name" value="PB_DAAF9"/>
    <property type="match status" value="1"/>
</dbReference>
<dbReference type="PANTHER" id="PTHR33664:SF1">
    <property type="entry name" value="DYNEIN AXONEMAL ASSEMBLY FACTOR 9"/>
    <property type="match status" value="1"/>
</dbReference>
<dbReference type="EnsemblMetazoa" id="CapteT187844">
    <property type="protein sequence ID" value="CapteP187844"/>
    <property type="gene ID" value="CapteG187844"/>
</dbReference>
<gene>
    <name evidence="2" type="ORF">CAPTEDRAFT_187844</name>
</gene>
<proteinExistence type="predicted"/>
<dbReference type="STRING" id="283909.R7U3F9"/>
<sequence>MSSFHGALLIATPWHSSKSGFNSDQSRDPNKHSSHPIISLCYAPFQLLMQIYIACISAVSTAMEVYSTTLDVTKAETEAIESLVQKCTEQQVDIRSTWLQNKKNVAVRIESVSKSRQKLGLGDSIPMMKSASIIVYDVPSIQSAGKHLGSVAFSEAFLESTVILVSVVLRTPTGDEEKLNGQHLVLTENSASFLSWPHASFARRYCRDYQHALPIQCPASSEVLVIPYDHDVLPLYVSLTFEKYNSPGASSLVCRSAHSEIVNPCTGGIQ</sequence>
<keyword evidence="4" id="KW-1185">Reference proteome</keyword>
<name>R7U3F9_CAPTE</name>
<dbReference type="EMBL" id="AMQN01010752">
    <property type="status" value="NOT_ANNOTATED_CDS"/>
    <property type="molecule type" value="Genomic_DNA"/>
</dbReference>
<evidence type="ECO:0000313" key="3">
    <source>
        <dbReference type="EnsemblMetazoa" id="CapteP187844"/>
    </source>
</evidence>
<evidence type="ECO:0000259" key="1">
    <source>
        <dbReference type="Pfam" id="PF25203"/>
    </source>
</evidence>
<dbReference type="PANTHER" id="PTHR33664">
    <property type="entry name" value="RCG26366"/>
    <property type="match status" value="1"/>
</dbReference>
<accession>R7U3F9</accession>
<evidence type="ECO:0000313" key="4">
    <source>
        <dbReference type="Proteomes" id="UP000014760"/>
    </source>
</evidence>
<dbReference type="InterPro" id="IPR058844">
    <property type="entry name" value="PB_DAAF9"/>
</dbReference>
<dbReference type="Proteomes" id="UP000014760">
    <property type="component" value="Unassembled WGS sequence"/>
</dbReference>
<feature type="domain" description="DAAF9 pita-bread-like" evidence="1">
    <location>
        <begin position="46"/>
        <end position="163"/>
    </location>
</feature>
<reference evidence="3" key="3">
    <citation type="submission" date="2015-06" db="UniProtKB">
        <authorList>
            <consortium name="EnsemblMetazoa"/>
        </authorList>
    </citation>
    <scope>IDENTIFICATION</scope>
</reference>
<dbReference type="OrthoDB" id="72033at2759"/>
<organism evidence="2">
    <name type="scientific">Capitella teleta</name>
    <name type="common">Polychaete worm</name>
    <dbReference type="NCBI Taxonomy" id="283909"/>
    <lineage>
        <taxon>Eukaryota</taxon>
        <taxon>Metazoa</taxon>
        <taxon>Spiralia</taxon>
        <taxon>Lophotrochozoa</taxon>
        <taxon>Annelida</taxon>
        <taxon>Polychaeta</taxon>
        <taxon>Sedentaria</taxon>
        <taxon>Scolecida</taxon>
        <taxon>Capitellidae</taxon>
        <taxon>Capitella</taxon>
    </lineage>
</organism>
<dbReference type="EMBL" id="KB308480">
    <property type="protein sequence ID" value="ELT97710.1"/>
    <property type="molecule type" value="Genomic_DNA"/>
</dbReference>
<dbReference type="InterPro" id="IPR040342">
    <property type="entry name" value="DNAAF9"/>
</dbReference>
<reference evidence="4" key="1">
    <citation type="submission" date="2012-12" db="EMBL/GenBank/DDBJ databases">
        <authorList>
            <person name="Hellsten U."/>
            <person name="Grimwood J."/>
            <person name="Chapman J.A."/>
            <person name="Shapiro H."/>
            <person name="Aerts A."/>
            <person name="Otillar R.P."/>
            <person name="Terry A.Y."/>
            <person name="Boore J.L."/>
            <person name="Simakov O."/>
            <person name="Marletaz F."/>
            <person name="Cho S.-J."/>
            <person name="Edsinger-Gonzales E."/>
            <person name="Havlak P."/>
            <person name="Kuo D.-H."/>
            <person name="Larsson T."/>
            <person name="Lv J."/>
            <person name="Arendt D."/>
            <person name="Savage R."/>
            <person name="Osoegawa K."/>
            <person name="de Jong P."/>
            <person name="Lindberg D.R."/>
            <person name="Seaver E.C."/>
            <person name="Weisblat D.A."/>
            <person name="Putnam N.H."/>
            <person name="Grigoriev I.V."/>
            <person name="Rokhsar D.S."/>
        </authorList>
    </citation>
    <scope>NUCLEOTIDE SEQUENCE</scope>
    <source>
        <strain evidence="4">I ESC-2004</strain>
    </source>
</reference>
<dbReference type="HOGENOM" id="CLU_1031526_0_0_1"/>